<name>A0A4S2KRG9_9HYME</name>
<protein>
    <submittedName>
        <fullName evidence="2">Uncharacterized protein</fullName>
    </submittedName>
</protein>
<gene>
    <name evidence="2" type="ORF">DBV15_11173</name>
</gene>
<accession>A0A4S2KRG9</accession>
<dbReference type="EMBL" id="QBLH01001403">
    <property type="protein sequence ID" value="TGZ51996.1"/>
    <property type="molecule type" value="Genomic_DNA"/>
</dbReference>
<reference evidence="2 3" key="1">
    <citation type="journal article" date="2019" name="Philos. Trans. R. Soc. Lond., B, Biol. Sci.">
        <title>Ant behaviour and brain gene expression of defending hosts depend on the ecological success of the intruding social parasite.</title>
        <authorList>
            <person name="Kaur R."/>
            <person name="Stoldt M."/>
            <person name="Jongepier E."/>
            <person name="Feldmeyer B."/>
            <person name="Menzel F."/>
            <person name="Bornberg-Bauer E."/>
            <person name="Foitzik S."/>
        </authorList>
    </citation>
    <scope>NUCLEOTIDE SEQUENCE [LARGE SCALE GENOMIC DNA]</scope>
    <source>
        <tissue evidence="2">Whole body</tissue>
    </source>
</reference>
<feature type="region of interest" description="Disordered" evidence="1">
    <location>
        <begin position="1"/>
        <end position="70"/>
    </location>
</feature>
<dbReference type="Proteomes" id="UP000310200">
    <property type="component" value="Unassembled WGS sequence"/>
</dbReference>
<proteinExistence type="predicted"/>
<organism evidence="2 3">
    <name type="scientific">Temnothorax longispinosus</name>
    <dbReference type="NCBI Taxonomy" id="300112"/>
    <lineage>
        <taxon>Eukaryota</taxon>
        <taxon>Metazoa</taxon>
        <taxon>Ecdysozoa</taxon>
        <taxon>Arthropoda</taxon>
        <taxon>Hexapoda</taxon>
        <taxon>Insecta</taxon>
        <taxon>Pterygota</taxon>
        <taxon>Neoptera</taxon>
        <taxon>Endopterygota</taxon>
        <taxon>Hymenoptera</taxon>
        <taxon>Apocrita</taxon>
        <taxon>Aculeata</taxon>
        <taxon>Formicoidea</taxon>
        <taxon>Formicidae</taxon>
        <taxon>Myrmicinae</taxon>
        <taxon>Temnothorax</taxon>
    </lineage>
</organism>
<keyword evidence="3" id="KW-1185">Reference proteome</keyword>
<sequence length="100" mass="11073">MWCFQQPTERSCHHSDYSTCGHRRRDSGSAGHLGKRHSLKPASSAAAAGEGWRTPMDPEGSSPSSASASGYRELRNAYRRSLAFNFSIRRAFPDPTEQTD</sequence>
<comment type="caution">
    <text evidence="2">The sequence shown here is derived from an EMBL/GenBank/DDBJ whole genome shotgun (WGS) entry which is preliminary data.</text>
</comment>
<evidence type="ECO:0000256" key="1">
    <source>
        <dbReference type="SAM" id="MobiDB-lite"/>
    </source>
</evidence>
<evidence type="ECO:0000313" key="3">
    <source>
        <dbReference type="Proteomes" id="UP000310200"/>
    </source>
</evidence>
<dbReference type="AlphaFoldDB" id="A0A4S2KRG9"/>
<evidence type="ECO:0000313" key="2">
    <source>
        <dbReference type="EMBL" id="TGZ51996.1"/>
    </source>
</evidence>